<feature type="domain" description="Nudix hydrolase" evidence="3">
    <location>
        <begin position="3"/>
        <end position="136"/>
    </location>
</feature>
<dbReference type="InterPro" id="IPR015797">
    <property type="entry name" value="NUDIX_hydrolase-like_dom_sf"/>
</dbReference>
<dbReference type="PROSITE" id="PS51462">
    <property type="entry name" value="NUDIX"/>
    <property type="match status" value="1"/>
</dbReference>
<comment type="cofactor">
    <cofactor evidence="1">
        <name>Mg(2+)</name>
        <dbReference type="ChEBI" id="CHEBI:18420"/>
    </cofactor>
</comment>
<evidence type="ECO:0000313" key="4">
    <source>
        <dbReference type="EMBL" id="KKP69307.1"/>
    </source>
</evidence>
<dbReference type="EMBL" id="LBQB01000007">
    <property type="protein sequence ID" value="KKP69307.1"/>
    <property type="molecule type" value="Genomic_DNA"/>
</dbReference>
<dbReference type="STRING" id="1618350.UR67_C0007G0012"/>
<evidence type="ECO:0000259" key="3">
    <source>
        <dbReference type="PROSITE" id="PS51462"/>
    </source>
</evidence>
<dbReference type="InterPro" id="IPR000086">
    <property type="entry name" value="NUDIX_hydrolase_dom"/>
</dbReference>
<protein>
    <submittedName>
        <fullName evidence="4">Putative mutator mutt protein (7,8-dihydro-8-oxoguanine-triphosphatase)</fullName>
    </submittedName>
</protein>
<dbReference type="AlphaFoldDB" id="A0A0G0EPR4"/>
<proteinExistence type="predicted"/>
<organism evidence="4 5">
    <name type="scientific">candidate division CPR3 bacterium GW2011_GWF2_35_18</name>
    <dbReference type="NCBI Taxonomy" id="1618350"/>
    <lineage>
        <taxon>Bacteria</taxon>
        <taxon>Bacteria division CPR3</taxon>
    </lineage>
</organism>
<dbReference type="Proteomes" id="UP000034581">
    <property type="component" value="Unassembled WGS sequence"/>
</dbReference>
<keyword evidence="2" id="KW-0378">Hydrolase</keyword>
<dbReference type="GO" id="GO:0016787">
    <property type="term" value="F:hydrolase activity"/>
    <property type="evidence" value="ECO:0007669"/>
    <property type="project" value="UniProtKB-KW"/>
</dbReference>
<dbReference type="PANTHER" id="PTHR43046">
    <property type="entry name" value="GDP-MANNOSE MANNOSYL HYDROLASE"/>
    <property type="match status" value="1"/>
</dbReference>
<dbReference type="Gene3D" id="3.90.79.10">
    <property type="entry name" value="Nucleoside Triphosphate Pyrophosphohydrolase"/>
    <property type="match status" value="1"/>
</dbReference>
<comment type="caution">
    <text evidence="4">The sequence shown here is derived from an EMBL/GenBank/DDBJ whole genome shotgun (WGS) entry which is preliminary data.</text>
</comment>
<evidence type="ECO:0000256" key="2">
    <source>
        <dbReference type="ARBA" id="ARBA00022801"/>
    </source>
</evidence>
<reference evidence="4 5" key="1">
    <citation type="journal article" date="2015" name="Nature">
        <title>rRNA introns, odd ribosomes, and small enigmatic genomes across a large radiation of phyla.</title>
        <authorList>
            <person name="Brown C.T."/>
            <person name="Hug L.A."/>
            <person name="Thomas B.C."/>
            <person name="Sharon I."/>
            <person name="Castelle C.J."/>
            <person name="Singh A."/>
            <person name="Wilkins M.J."/>
            <person name="Williams K.H."/>
            <person name="Banfield J.F."/>
        </authorList>
    </citation>
    <scope>NUCLEOTIDE SEQUENCE [LARGE SCALE GENOMIC DNA]</scope>
</reference>
<evidence type="ECO:0000313" key="5">
    <source>
        <dbReference type="Proteomes" id="UP000034581"/>
    </source>
</evidence>
<gene>
    <name evidence="4" type="ORF">UR67_C0007G0012</name>
</gene>
<evidence type="ECO:0000256" key="1">
    <source>
        <dbReference type="ARBA" id="ARBA00001946"/>
    </source>
</evidence>
<dbReference type="Pfam" id="PF00293">
    <property type="entry name" value="NUDIX"/>
    <property type="match status" value="1"/>
</dbReference>
<dbReference type="SUPFAM" id="SSF55811">
    <property type="entry name" value="Nudix"/>
    <property type="match status" value="1"/>
</dbReference>
<dbReference type="PANTHER" id="PTHR43046:SF14">
    <property type="entry name" value="MUTT_NUDIX FAMILY PROTEIN"/>
    <property type="match status" value="1"/>
</dbReference>
<accession>A0A0G0EPR4</accession>
<sequence length="146" mass="17045">MAGRFQVAGCAIIEKEGKVLVTRRSEGRWTGGTWEFVSGRIEQGEDFEQGLKREVKEEVSLEIELVSPLCVDHFYRGVEKTPENEVMMITYLCKWVSGEVKIKVDEQDKYEWVFLKDINLDNYPGFVQYFGKEIEAYLNYEIEKEV</sequence>
<name>A0A0G0EPR4_UNCC3</name>